<organism evidence="1 2">
    <name type="scientific">Hyaloscypha hepaticicola</name>
    <dbReference type="NCBI Taxonomy" id="2082293"/>
    <lineage>
        <taxon>Eukaryota</taxon>
        <taxon>Fungi</taxon>
        <taxon>Dikarya</taxon>
        <taxon>Ascomycota</taxon>
        <taxon>Pezizomycotina</taxon>
        <taxon>Leotiomycetes</taxon>
        <taxon>Helotiales</taxon>
        <taxon>Hyaloscyphaceae</taxon>
        <taxon>Hyaloscypha</taxon>
    </lineage>
</organism>
<protein>
    <submittedName>
        <fullName evidence="1">Uncharacterized protein</fullName>
    </submittedName>
</protein>
<dbReference type="Proteomes" id="UP000235672">
    <property type="component" value="Unassembled WGS sequence"/>
</dbReference>
<dbReference type="EMBL" id="KZ613484">
    <property type="protein sequence ID" value="PMD20629.1"/>
    <property type="molecule type" value="Genomic_DNA"/>
</dbReference>
<reference evidence="1 2" key="1">
    <citation type="submission" date="2016-05" db="EMBL/GenBank/DDBJ databases">
        <title>A degradative enzymes factory behind the ericoid mycorrhizal symbiosis.</title>
        <authorList>
            <consortium name="DOE Joint Genome Institute"/>
            <person name="Martino E."/>
            <person name="Morin E."/>
            <person name="Grelet G."/>
            <person name="Kuo A."/>
            <person name="Kohler A."/>
            <person name="Daghino S."/>
            <person name="Barry K."/>
            <person name="Choi C."/>
            <person name="Cichocki N."/>
            <person name="Clum A."/>
            <person name="Copeland A."/>
            <person name="Hainaut M."/>
            <person name="Haridas S."/>
            <person name="Labutti K."/>
            <person name="Lindquist E."/>
            <person name="Lipzen A."/>
            <person name="Khouja H.-R."/>
            <person name="Murat C."/>
            <person name="Ohm R."/>
            <person name="Olson A."/>
            <person name="Spatafora J."/>
            <person name="Veneault-Fourrey C."/>
            <person name="Henrissat B."/>
            <person name="Grigoriev I."/>
            <person name="Martin F."/>
            <person name="Perotto S."/>
        </authorList>
    </citation>
    <scope>NUCLEOTIDE SEQUENCE [LARGE SCALE GENOMIC DNA]</scope>
    <source>
        <strain evidence="1 2">UAMH 7357</strain>
    </source>
</reference>
<keyword evidence="2" id="KW-1185">Reference proteome</keyword>
<proteinExistence type="predicted"/>
<dbReference type="OrthoDB" id="2286242at2759"/>
<accession>A0A2J6Q2W8</accession>
<gene>
    <name evidence="1" type="ORF">NA56DRAFT_749585</name>
</gene>
<name>A0A2J6Q2W8_9HELO</name>
<sequence length="394" mass="44699">MMVRSARQGLIMKTMTDIRNGNVADSAFDMTALGTELEETFSDVSRLPITSKVLASSYRLGSFGKSISTSLSGPDDDDTFSTMINEAHRTLGGIPAFNAMASWVRNFSAERREFTNSTESRRQECHLKLVQARSQNHLHQEYYYLKQLFNFTIDESDLQSGLDRHDELLELEANPDLRSIVREEIIEEMSSRCWNLGTILLIDKSGVPVDVENRPNSADNYFTQAEDLMTGLKGKKIGEGLYTVAFLRSGVCLARCGTHPSKADLYQAQAFVHMLRAASIEYMPEVSCAKEITSHGKALEILFLLWVQSPQQEMLETLVAQFVEWTKAQVRSFLRQLQEYYPIGDERLTDLWAFISDEAQQVLLARDADELELGFFRKDREGNWMVAIDLADLE</sequence>
<evidence type="ECO:0000313" key="1">
    <source>
        <dbReference type="EMBL" id="PMD20629.1"/>
    </source>
</evidence>
<evidence type="ECO:0000313" key="2">
    <source>
        <dbReference type="Proteomes" id="UP000235672"/>
    </source>
</evidence>
<dbReference type="AlphaFoldDB" id="A0A2J6Q2W8"/>